<dbReference type="Pfam" id="PF07729">
    <property type="entry name" value="FCD"/>
    <property type="match status" value="1"/>
</dbReference>
<evidence type="ECO:0000256" key="3">
    <source>
        <dbReference type="ARBA" id="ARBA00023163"/>
    </source>
</evidence>
<dbReference type="SMART" id="SM00345">
    <property type="entry name" value="HTH_GNTR"/>
    <property type="match status" value="1"/>
</dbReference>
<keyword evidence="2" id="KW-0238">DNA-binding</keyword>
<name>A0A919FRW3_9ACTN</name>
<reference evidence="5" key="2">
    <citation type="submission" date="2020-09" db="EMBL/GenBank/DDBJ databases">
        <authorList>
            <person name="Sun Q."/>
            <person name="Ohkuma M."/>
        </authorList>
    </citation>
    <scope>NUCLEOTIDE SEQUENCE</scope>
    <source>
        <strain evidence="5">JCM 5069</strain>
    </source>
</reference>
<dbReference type="InterPro" id="IPR036388">
    <property type="entry name" value="WH-like_DNA-bd_sf"/>
</dbReference>
<dbReference type="Gene3D" id="1.10.10.10">
    <property type="entry name" value="Winged helix-like DNA-binding domain superfamily/Winged helix DNA-binding domain"/>
    <property type="match status" value="1"/>
</dbReference>
<feature type="domain" description="HTH gntR-type" evidence="4">
    <location>
        <begin position="9"/>
        <end position="76"/>
    </location>
</feature>
<evidence type="ECO:0000256" key="2">
    <source>
        <dbReference type="ARBA" id="ARBA00023125"/>
    </source>
</evidence>
<dbReference type="Pfam" id="PF00392">
    <property type="entry name" value="GntR"/>
    <property type="match status" value="1"/>
</dbReference>
<evidence type="ECO:0000259" key="4">
    <source>
        <dbReference type="PROSITE" id="PS50949"/>
    </source>
</evidence>
<dbReference type="InterPro" id="IPR008920">
    <property type="entry name" value="TF_FadR/GntR_C"/>
</dbReference>
<dbReference type="AlphaFoldDB" id="A0A919FRW3"/>
<dbReference type="Gene3D" id="1.20.120.530">
    <property type="entry name" value="GntR ligand-binding domain-like"/>
    <property type="match status" value="1"/>
</dbReference>
<dbReference type="CDD" id="cd07377">
    <property type="entry name" value="WHTH_GntR"/>
    <property type="match status" value="1"/>
</dbReference>
<dbReference type="SUPFAM" id="SSF48008">
    <property type="entry name" value="GntR ligand-binding domain-like"/>
    <property type="match status" value="1"/>
</dbReference>
<dbReference type="InterPro" id="IPR011711">
    <property type="entry name" value="GntR_C"/>
</dbReference>
<keyword evidence="3" id="KW-0804">Transcription</keyword>
<evidence type="ECO:0000313" key="6">
    <source>
        <dbReference type="Proteomes" id="UP000603708"/>
    </source>
</evidence>
<sequence length="222" mass="24502">MSVDPRPALTKSAYAYQELRRRILAGELRQGRSISQEQLAMELGVSTTPLREALRRLDAEGLVTIDAHRDARVTELSAEEARSLYEVREQLDPLAARLAAARRTESDAAAIKAALKGLEPLSASADFEHLLAHRAFHRSVYTASHNPLLMSLLEGLWDKADRYRQLRLQAGPDSPEDQERVRHEHNAIAEAVIAGDAKAAESAMKKHVRASLGQRAIATLTS</sequence>
<dbReference type="InterPro" id="IPR036390">
    <property type="entry name" value="WH_DNA-bd_sf"/>
</dbReference>
<dbReference type="GO" id="GO:0003677">
    <property type="term" value="F:DNA binding"/>
    <property type="evidence" value="ECO:0007669"/>
    <property type="project" value="UniProtKB-KW"/>
</dbReference>
<dbReference type="PANTHER" id="PTHR43537:SF24">
    <property type="entry name" value="GLUCONATE OPERON TRANSCRIPTIONAL REPRESSOR"/>
    <property type="match status" value="1"/>
</dbReference>
<gene>
    <name evidence="5" type="ORF">GCM10018793_06240</name>
</gene>
<evidence type="ECO:0000313" key="5">
    <source>
        <dbReference type="EMBL" id="GHH71297.1"/>
    </source>
</evidence>
<dbReference type="PANTHER" id="PTHR43537">
    <property type="entry name" value="TRANSCRIPTIONAL REGULATOR, GNTR FAMILY"/>
    <property type="match status" value="1"/>
</dbReference>
<dbReference type="EMBL" id="BNCD01000002">
    <property type="protein sequence ID" value="GHH71297.1"/>
    <property type="molecule type" value="Genomic_DNA"/>
</dbReference>
<dbReference type="PROSITE" id="PS50949">
    <property type="entry name" value="HTH_GNTR"/>
    <property type="match status" value="1"/>
</dbReference>
<dbReference type="SMART" id="SM00895">
    <property type="entry name" value="FCD"/>
    <property type="match status" value="1"/>
</dbReference>
<dbReference type="InterPro" id="IPR000524">
    <property type="entry name" value="Tscrpt_reg_HTH_GntR"/>
</dbReference>
<keyword evidence="6" id="KW-1185">Reference proteome</keyword>
<dbReference type="SUPFAM" id="SSF46785">
    <property type="entry name" value="Winged helix' DNA-binding domain"/>
    <property type="match status" value="1"/>
</dbReference>
<accession>A0A919FRW3</accession>
<organism evidence="5 6">
    <name type="scientific">Streptomyces sulfonofaciens</name>
    <dbReference type="NCBI Taxonomy" id="68272"/>
    <lineage>
        <taxon>Bacteria</taxon>
        <taxon>Bacillati</taxon>
        <taxon>Actinomycetota</taxon>
        <taxon>Actinomycetes</taxon>
        <taxon>Kitasatosporales</taxon>
        <taxon>Streptomycetaceae</taxon>
        <taxon>Streptomyces</taxon>
    </lineage>
</organism>
<proteinExistence type="predicted"/>
<dbReference type="GO" id="GO:0003700">
    <property type="term" value="F:DNA-binding transcription factor activity"/>
    <property type="evidence" value="ECO:0007669"/>
    <property type="project" value="InterPro"/>
</dbReference>
<protein>
    <submittedName>
        <fullName evidence="5">Transcriptional regulator</fullName>
    </submittedName>
</protein>
<comment type="caution">
    <text evidence="5">The sequence shown here is derived from an EMBL/GenBank/DDBJ whole genome shotgun (WGS) entry which is preliminary data.</text>
</comment>
<dbReference type="RefSeq" id="WP_189929321.1">
    <property type="nucleotide sequence ID" value="NZ_BNCD01000002.1"/>
</dbReference>
<keyword evidence="1" id="KW-0805">Transcription regulation</keyword>
<dbReference type="Proteomes" id="UP000603708">
    <property type="component" value="Unassembled WGS sequence"/>
</dbReference>
<reference evidence="5" key="1">
    <citation type="journal article" date="2014" name="Int. J. Syst. Evol. Microbiol.">
        <title>Complete genome sequence of Corynebacterium casei LMG S-19264T (=DSM 44701T), isolated from a smear-ripened cheese.</title>
        <authorList>
            <consortium name="US DOE Joint Genome Institute (JGI-PGF)"/>
            <person name="Walter F."/>
            <person name="Albersmeier A."/>
            <person name="Kalinowski J."/>
            <person name="Ruckert C."/>
        </authorList>
    </citation>
    <scope>NUCLEOTIDE SEQUENCE</scope>
    <source>
        <strain evidence="5">JCM 5069</strain>
    </source>
</reference>
<evidence type="ECO:0000256" key="1">
    <source>
        <dbReference type="ARBA" id="ARBA00023015"/>
    </source>
</evidence>